<protein>
    <submittedName>
        <fullName evidence="2">Uncharacterized protein</fullName>
    </submittedName>
</protein>
<feature type="region of interest" description="Disordered" evidence="1">
    <location>
        <begin position="1"/>
        <end position="264"/>
    </location>
</feature>
<proteinExistence type="predicted"/>
<feature type="compositionally biased region" description="Basic and acidic residues" evidence="1">
    <location>
        <begin position="85"/>
        <end position="165"/>
    </location>
</feature>
<name>A0A4P6JTV3_KTERU</name>
<dbReference type="OrthoDB" id="155471at2"/>
<feature type="compositionally biased region" description="Polar residues" evidence="1">
    <location>
        <begin position="1"/>
        <end position="14"/>
    </location>
</feature>
<dbReference type="EMBL" id="CP035758">
    <property type="protein sequence ID" value="QBD79029.1"/>
    <property type="molecule type" value="Genomic_DNA"/>
</dbReference>
<sequence length="432" mass="47589">MANRTPPSTFNKPTGLSGYGPGGQTRPAPPPKPKQPTQSGTNHWLDTLSDVKVGQPDQPSRPTFNTPPYRDNRSSQGPYRGPGNYRDERGPGNYRDERRPGGYRDERGPGNYRDERGPGGYRDERGPGNYRDERFHERNHGGYRDERGPSNYRDERSHGGYREGGNRGPGGYREYEQRGPGAYRVSGGAGLPGNYGLRPRPPIEGGFGRGPRPERISRPGGPRGVAPRAQKPRAKTFTPRPPAPPKPKREKTPPPPPFTPTPEQVVQVEARYLELAAPSEFDGIRTQISKELGIPKKAVKKIVKDLRSRQCIPSWWEVQTYKGSSEELERIRGAYEPLLPLPPVGVHKQIADQLNLKPGTVYQAIKAIRLELNLPQYNDPELHGPDFLQEAQSQEPTPVSTPSADGTAVAEDQANAGALSVSASQVADEATE</sequence>
<dbReference type="KEGG" id="kbs:EPA93_24810"/>
<accession>A0A4P6JTV3</accession>
<dbReference type="RefSeq" id="WP_129890082.1">
    <property type="nucleotide sequence ID" value="NZ_CP035758.1"/>
</dbReference>
<evidence type="ECO:0000256" key="1">
    <source>
        <dbReference type="SAM" id="MobiDB-lite"/>
    </source>
</evidence>
<evidence type="ECO:0000313" key="2">
    <source>
        <dbReference type="EMBL" id="QBD79029.1"/>
    </source>
</evidence>
<feature type="compositionally biased region" description="Polar residues" evidence="1">
    <location>
        <begin position="390"/>
        <end position="404"/>
    </location>
</feature>
<dbReference type="AlphaFoldDB" id="A0A4P6JTV3"/>
<dbReference type="Proteomes" id="UP000290365">
    <property type="component" value="Chromosome"/>
</dbReference>
<gene>
    <name evidence="2" type="ORF">EPA93_24810</name>
</gene>
<organism evidence="2 3">
    <name type="scientific">Ktedonosporobacter rubrisoli</name>
    <dbReference type="NCBI Taxonomy" id="2509675"/>
    <lineage>
        <taxon>Bacteria</taxon>
        <taxon>Bacillati</taxon>
        <taxon>Chloroflexota</taxon>
        <taxon>Ktedonobacteria</taxon>
        <taxon>Ktedonobacterales</taxon>
        <taxon>Ktedonosporobacteraceae</taxon>
        <taxon>Ktedonosporobacter</taxon>
    </lineage>
</organism>
<evidence type="ECO:0000313" key="3">
    <source>
        <dbReference type="Proteomes" id="UP000290365"/>
    </source>
</evidence>
<keyword evidence="3" id="KW-1185">Reference proteome</keyword>
<feature type="compositionally biased region" description="Polar residues" evidence="1">
    <location>
        <begin position="57"/>
        <end position="66"/>
    </location>
</feature>
<reference evidence="2 3" key="1">
    <citation type="submission" date="2019-01" db="EMBL/GenBank/DDBJ databases">
        <title>Ktedonosporobacter rubrisoli SCAWS-G2.</title>
        <authorList>
            <person name="Huang Y."/>
            <person name="Yan B."/>
        </authorList>
    </citation>
    <scope>NUCLEOTIDE SEQUENCE [LARGE SCALE GENOMIC DNA]</scope>
    <source>
        <strain evidence="2 3">SCAWS-G2</strain>
    </source>
</reference>
<feature type="region of interest" description="Disordered" evidence="1">
    <location>
        <begin position="379"/>
        <end position="432"/>
    </location>
</feature>